<sequence>MASVTIVDLLSSSPDFTLLVRVLQRTGLIPVLNMARNVTFFAPSDEVLKKLPTDVDIPILLQYLIITDPVVAANLTEEEAVYFSYLRAPAAPDVPLPLRVQHLPPSRPSRTDEAGMQLVIGSGAAKVVKHDWVADNGVIQVVDALVPLPDTLCDTIARSAYTGDRQLFSQLFIKHPMICFLLQHAQDTATLLVPVDSAFDVLTDVELSYLMLNAGHDDRLRFIGNHFLYSSVYRQNDTLGLGTNVPSMSGAMVNIRKSKRGIIFNGNVEAIESDIVLQNGAIHTLPSLLTPWSFFEFTARKYLYGLNATQFADELLFHKYASVLDDTHRVQTIFAPVDIVGADTPVSANSLEYHFTDSLIDSLDESIVLPSRLSLQSLSGRHQHIQVTVDKFGDILVNGKAKVLRAPLRIGKTAIIPIDRALDLPPPLVFAVGSILEARTSLLMFESLGLLDGEAVKGWTVFVPEDAAWENLGSVAKFIQSSPEAAKEVVCSLMFTKPIYSYDFTSANAVDYETAAGTRVSIKTDDSKASISFRMGTSESVVPLKSVDVLFDGGVIHTISSIPIPETVKITPRQLLEAEHITTFVELLETASLAKDVIADEAQYVILAPVDSVLAVANITTATVDLTTQMGLHILRRRSTQGSSFLSGRSVYDTLVSGVCMTVISNLSDDMYELRIVNHPSVASIQPVRVLSGGVTTSGSEIYIIDRVFPISAITPDESPAWWQAHGVLVGLGASGGILTMVLIGLFWFMIIYRGGRKSRHRQSSNGSDKSFVRFRRSFSGSGRSIIINANGSDEEDDDDDDVMGEDTPFLRRAASGRLGSRVNIEDFGDVDEDAEEVELPSRSNEHINV</sequence>
<proteinExistence type="predicted"/>
<keyword evidence="2" id="KW-0472">Membrane</keyword>
<dbReference type="RefSeq" id="XP_056045892.1">
    <property type="nucleotide sequence ID" value="XM_056184880.1"/>
</dbReference>
<organism evidence="4 5">
    <name type="scientific">Lipomyces tetrasporus</name>
    <dbReference type="NCBI Taxonomy" id="54092"/>
    <lineage>
        <taxon>Eukaryota</taxon>
        <taxon>Fungi</taxon>
        <taxon>Dikarya</taxon>
        <taxon>Ascomycota</taxon>
        <taxon>Saccharomycotina</taxon>
        <taxon>Lipomycetes</taxon>
        <taxon>Lipomycetales</taxon>
        <taxon>Lipomycetaceae</taxon>
        <taxon>Lipomyces</taxon>
    </lineage>
</organism>
<dbReference type="PANTHER" id="PTHR10900:SF77">
    <property type="entry name" value="FI19380P1"/>
    <property type="match status" value="1"/>
</dbReference>
<keyword evidence="2" id="KW-1133">Transmembrane helix</keyword>
<dbReference type="GeneID" id="80880046"/>
<name>A0AAD7VTT7_9ASCO</name>
<dbReference type="InterPro" id="IPR050904">
    <property type="entry name" value="Adhesion/Biosynth-related"/>
</dbReference>
<evidence type="ECO:0000256" key="1">
    <source>
        <dbReference type="SAM" id="MobiDB-lite"/>
    </source>
</evidence>
<feature type="domain" description="FAS1" evidence="3">
    <location>
        <begin position="3"/>
        <end position="146"/>
    </location>
</feature>
<keyword evidence="5" id="KW-1185">Reference proteome</keyword>
<dbReference type="Pfam" id="PF02469">
    <property type="entry name" value="Fasciclin"/>
    <property type="match status" value="3"/>
</dbReference>
<dbReference type="InterPro" id="IPR036378">
    <property type="entry name" value="FAS1_dom_sf"/>
</dbReference>
<dbReference type="SUPFAM" id="SSF82153">
    <property type="entry name" value="FAS1 domain"/>
    <property type="match status" value="4"/>
</dbReference>
<feature type="transmembrane region" description="Helical" evidence="2">
    <location>
        <begin position="728"/>
        <end position="753"/>
    </location>
</feature>
<reference evidence="4" key="1">
    <citation type="submission" date="2023-03" db="EMBL/GenBank/DDBJ databases">
        <title>Near-Complete genome sequence of Lipomyces tetrasporous NRRL Y-64009, an oleaginous yeast capable of growing on lignocellulosic hydrolysates.</title>
        <authorList>
            <consortium name="Lawrence Berkeley National Laboratory"/>
            <person name="Jagtap S.S."/>
            <person name="Liu J.-J."/>
            <person name="Walukiewicz H.E."/>
            <person name="Pangilinan J."/>
            <person name="Lipzen A."/>
            <person name="Ahrendt S."/>
            <person name="Koriabine M."/>
            <person name="Cobaugh K."/>
            <person name="Salamov A."/>
            <person name="Yoshinaga Y."/>
            <person name="Ng V."/>
            <person name="Daum C."/>
            <person name="Grigoriev I.V."/>
            <person name="Slininger P.J."/>
            <person name="Dien B.S."/>
            <person name="Jin Y.-S."/>
            <person name="Rao C.V."/>
        </authorList>
    </citation>
    <scope>NUCLEOTIDE SEQUENCE</scope>
    <source>
        <strain evidence="4">NRRL Y-64009</strain>
    </source>
</reference>
<dbReference type="Proteomes" id="UP001217417">
    <property type="component" value="Unassembled WGS sequence"/>
</dbReference>
<feature type="domain" description="FAS1" evidence="3">
    <location>
        <begin position="429"/>
        <end position="563"/>
    </location>
</feature>
<gene>
    <name evidence="4" type="ORF">POJ06DRAFT_192458</name>
</gene>
<dbReference type="Gene3D" id="2.30.180.10">
    <property type="entry name" value="FAS1 domain"/>
    <property type="match status" value="3"/>
</dbReference>
<comment type="caution">
    <text evidence="4">The sequence shown here is derived from an EMBL/GenBank/DDBJ whole genome shotgun (WGS) entry which is preliminary data.</text>
</comment>
<evidence type="ECO:0000313" key="4">
    <source>
        <dbReference type="EMBL" id="KAJ8102442.1"/>
    </source>
</evidence>
<feature type="domain" description="FAS1" evidence="3">
    <location>
        <begin position="152"/>
        <end position="289"/>
    </location>
</feature>
<protein>
    <recommendedName>
        <fullName evidence="3">FAS1 domain-containing protein</fullName>
    </recommendedName>
</protein>
<dbReference type="PANTHER" id="PTHR10900">
    <property type="entry name" value="PERIOSTIN-RELATED"/>
    <property type="match status" value="1"/>
</dbReference>
<feature type="region of interest" description="Disordered" evidence="1">
    <location>
        <begin position="786"/>
        <end position="807"/>
    </location>
</feature>
<dbReference type="PROSITE" id="PS50213">
    <property type="entry name" value="FAS1"/>
    <property type="match status" value="4"/>
</dbReference>
<dbReference type="SMART" id="SM00554">
    <property type="entry name" value="FAS1"/>
    <property type="match status" value="4"/>
</dbReference>
<evidence type="ECO:0000259" key="3">
    <source>
        <dbReference type="PROSITE" id="PS50213"/>
    </source>
</evidence>
<accession>A0AAD7VTT7</accession>
<dbReference type="AlphaFoldDB" id="A0AAD7VTT7"/>
<evidence type="ECO:0000256" key="2">
    <source>
        <dbReference type="SAM" id="Phobius"/>
    </source>
</evidence>
<evidence type="ECO:0000313" key="5">
    <source>
        <dbReference type="Proteomes" id="UP001217417"/>
    </source>
</evidence>
<feature type="domain" description="FAS1" evidence="3">
    <location>
        <begin position="568"/>
        <end position="709"/>
    </location>
</feature>
<dbReference type="InterPro" id="IPR000782">
    <property type="entry name" value="FAS1_domain"/>
</dbReference>
<dbReference type="EMBL" id="JARPMG010000002">
    <property type="protein sequence ID" value="KAJ8102442.1"/>
    <property type="molecule type" value="Genomic_DNA"/>
</dbReference>
<keyword evidence="2" id="KW-0812">Transmembrane</keyword>
<feature type="compositionally biased region" description="Acidic residues" evidence="1">
    <location>
        <begin position="793"/>
        <end position="805"/>
    </location>
</feature>